<evidence type="ECO:0000256" key="2">
    <source>
        <dbReference type="ARBA" id="ARBA00022692"/>
    </source>
</evidence>
<keyword evidence="2" id="KW-0812">Transmembrane</keyword>
<keyword evidence="6" id="KW-0813">Transport</keyword>
<dbReference type="AlphaFoldDB" id="A0A183AQJ4"/>
<keyword evidence="6" id="KW-0869">Chloride channel</keyword>
<keyword evidence="6" id="KW-0406">Ion transport</keyword>
<evidence type="ECO:0000256" key="1">
    <source>
        <dbReference type="ARBA" id="ARBA00004370"/>
    </source>
</evidence>
<feature type="compositionally biased region" description="Polar residues" evidence="7">
    <location>
        <begin position="302"/>
        <end position="332"/>
    </location>
</feature>
<keyword evidence="6" id="KW-0407">Ion channel</keyword>
<feature type="signal peptide" evidence="8">
    <location>
        <begin position="1"/>
        <end position="19"/>
    </location>
</feature>
<keyword evidence="6" id="KW-0868">Chloride</keyword>
<keyword evidence="8" id="KW-0732">Signal</keyword>
<evidence type="ECO:0000256" key="8">
    <source>
        <dbReference type="SAM" id="SignalP"/>
    </source>
</evidence>
<protein>
    <recommendedName>
        <fullName evidence="6">Bestrophin homolog</fullName>
    </recommendedName>
</protein>
<keyword evidence="6" id="KW-1003">Cell membrane</keyword>
<feature type="region of interest" description="Disordered" evidence="7">
    <location>
        <begin position="299"/>
        <end position="332"/>
    </location>
</feature>
<evidence type="ECO:0000256" key="6">
    <source>
        <dbReference type="RuleBase" id="RU363126"/>
    </source>
</evidence>
<name>A0A183AQJ4_9TREM</name>
<dbReference type="GO" id="GO:0034707">
    <property type="term" value="C:chloride channel complex"/>
    <property type="evidence" value="ECO:0007669"/>
    <property type="project" value="UniProtKB-KW"/>
</dbReference>
<dbReference type="Pfam" id="PF01062">
    <property type="entry name" value="Bestrophin"/>
    <property type="match status" value="1"/>
</dbReference>
<comment type="function">
    <text evidence="6">Forms chloride channels.</text>
</comment>
<evidence type="ECO:0000256" key="7">
    <source>
        <dbReference type="SAM" id="MobiDB-lite"/>
    </source>
</evidence>
<keyword evidence="3" id="KW-1133">Transmembrane helix</keyword>
<evidence type="ECO:0000256" key="5">
    <source>
        <dbReference type="ARBA" id="ARBA00034769"/>
    </source>
</evidence>
<dbReference type="GO" id="GO:0005254">
    <property type="term" value="F:chloride channel activity"/>
    <property type="evidence" value="ECO:0007669"/>
    <property type="project" value="UniProtKB-KW"/>
</dbReference>
<accession>A0A183AQJ4</accession>
<comment type="subcellular location">
    <subcellularLocation>
        <location evidence="6">Cell membrane</location>
        <topology evidence="6">Multi-pass membrane protein</topology>
    </subcellularLocation>
    <subcellularLocation>
        <location evidence="1">Membrane</location>
    </subcellularLocation>
</comment>
<dbReference type="GO" id="GO:0005886">
    <property type="term" value="C:plasma membrane"/>
    <property type="evidence" value="ECO:0007669"/>
    <property type="project" value="UniProtKB-SubCell"/>
</dbReference>
<dbReference type="InterPro" id="IPR000615">
    <property type="entry name" value="Bestrophin"/>
</dbReference>
<organism evidence="9">
    <name type="scientific">Echinostoma caproni</name>
    <dbReference type="NCBI Taxonomy" id="27848"/>
    <lineage>
        <taxon>Eukaryota</taxon>
        <taxon>Metazoa</taxon>
        <taxon>Spiralia</taxon>
        <taxon>Lophotrochozoa</taxon>
        <taxon>Platyhelminthes</taxon>
        <taxon>Trematoda</taxon>
        <taxon>Digenea</taxon>
        <taxon>Plagiorchiida</taxon>
        <taxon>Echinostomata</taxon>
        <taxon>Echinostomatoidea</taxon>
        <taxon>Echinostomatidae</taxon>
        <taxon>Echinostoma</taxon>
    </lineage>
</organism>
<reference evidence="9" key="1">
    <citation type="submission" date="2016-06" db="UniProtKB">
        <authorList>
            <consortium name="WormBaseParasite"/>
        </authorList>
    </citation>
    <scope>IDENTIFICATION</scope>
</reference>
<proteinExistence type="inferred from homology"/>
<dbReference type="WBParaSite" id="ECPE_0000925701-mRNA-1">
    <property type="protein sequence ID" value="ECPE_0000925701-mRNA-1"/>
    <property type="gene ID" value="ECPE_0000925701"/>
</dbReference>
<feature type="region of interest" description="Disordered" evidence="7">
    <location>
        <begin position="249"/>
        <end position="272"/>
    </location>
</feature>
<keyword evidence="4" id="KW-0472">Membrane</keyword>
<evidence type="ECO:0000256" key="4">
    <source>
        <dbReference type="ARBA" id="ARBA00023136"/>
    </source>
</evidence>
<evidence type="ECO:0000256" key="3">
    <source>
        <dbReference type="ARBA" id="ARBA00022989"/>
    </source>
</evidence>
<feature type="chain" id="PRO_5008145891" description="Bestrophin homolog" evidence="8">
    <location>
        <begin position="20"/>
        <end position="332"/>
    </location>
</feature>
<dbReference type="PANTHER" id="PTHR10736">
    <property type="entry name" value="BESTROPHIN"/>
    <property type="match status" value="1"/>
</dbReference>
<comment type="similarity">
    <text evidence="5 6">Belongs to the anion channel-forming bestrophin (TC 1.A.46) family. Calcium-sensitive chloride channel subfamily.</text>
</comment>
<evidence type="ECO:0000313" key="9">
    <source>
        <dbReference type="WBParaSite" id="ECPE_0000925701-mRNA-1"/>
    </source>
</evidence>
<sequence>LVVYLYLAILVLSQQFADPAKVLQEYDKELLSLQSACNSTANAFCGTAFLTPPPAEVGNVTRPGNSTAFMNQNNERSVSLLSALSVSPNIPVFAILSLICYAGWLRVAESHVFPFGDEDDHFETLPLMDRNFKTSLWFVDHMIQPEQLPPLLQMASVSDLAPSRGNGEAVVTQDSLNFLSPNIVNQRAMGWKRKIKRPTQLKNSGSTELPVIAITAPDDEPSIPELPCPSELRRRVSRHFFAGSMTRVYGDESSTTNPSLDPTTTNNNLRPSLPIFSTNDSLAQPVYWTGSMGMSFLGDTNPRASNSRRMFSSATTASSDPDGESTPNVVRL</sequence>
<dbReference type="InterPro" id="IPR021134">
    <property type="entry name" value="Bestrophin-like"/>
</dbReference>
<feature type="compositionally biased region" description="Polar residues" evidence="7">
    <location>
        <begin position="252"/>
        <end position="272"/>
    </location>
</feature>